<dbReference type="PROSITE" id="PS00557">
    <property type="entry name" value="FMN_HYDROXY_ACID_DH_1"/>
    <property type="match status" value="1"/>
</dbReference>
<dbReference type="PANTHER" id="PTHR10578">
    <property type="entry name" value="S -2-HYDROXY-ACID OXIDASE-RELATED"/>
    <property type="match status" value="1"/>
</dbReference>
<protein>
    <submittedName>
        <fullName evidence="6">Related to L-lactate dehydrogenase (Cytochrome)</fullName>
    </submittedName>
</protein>
<name>A0A1L7XNF8_9HELO</name>
<comment type="similarity">
    <text evidence="3">Belongs to the FMN-dependent alpha-hydroxy acid dehydrogenase family.</text>
</comment>
<keyword evidence="7" id="KW-1185">Reference proteome</keyword>
<dbReference type="STRING" id="576137.A0A1L7XNF8"/>
<dbReference type="AlphaFoldDB" id="A0A1L7XNF8"/>
<dbReference type="GO" id="GO:0010181">
    <property type="term" value="F:FMN binding"/>
    <property type="evidence" value="ECO:0007669"/>
    <property type="project" value="InterPro"/>
</dbReference>
<dbReference type="InterPro" id="IPR037396">
    <property type="entry name" value="FMN_HAD"/>
</dbReference>
<dbReference type="InterPro" id="IPR008259">
    <property type="entry name" value="FMN_hydac_DH_AS"/>
</dbReference>
<dbReference type="InterPro" id="IPR000262">
    <property type="entry name" value="FMN-dep_DH"/>
</dbReference>
<comment type="cofactor">
    <cofactor evidence="1">
        <name>FMN</name>
        <dbReference type="ChEBI" id="CHEBI:58210"/>
    </cofactor>
</comment>
<sequence>MQDVSSIDTSTTLFGRNYPVPFGLAPSAMQKLAGGEGPRESVPLIKRAEAAGYEALVLTVDTPVLRNRINERKTPLVLPPGLHLSNLSPPPHSSQTERKPTANRLLMDARTGKKLTPSSSRRVAMKIILKGIMTPEDALLAVEHGADAIVVSNHGGRQLDEVCSTLEALPAIHSALATNVSERGKRNSIPVIFDGGVRHGADVLEALAMGADFVLLGRPVLWGLGYKGQEGVESVIHILERELTKTMALTGVAEVEGIGKEYIGVKDTSMGGFGVSKL</sequence>
<proteinExistence type="inferred from homology"/>
<dbReference type="OrthoDB" id="1925334at2759"/>
<organism evidence="6 7">
    <name type="scientific">Phialocephala subalpina</name>
    <dbReference type="NCBI Taxonomy" id="576137"/>
    <lineage>
        <taxon>Eukaryota</taxon>
        <taxon>Fungi</taxon>
        <taxon>Dikarya</taxon>
        <taxon>Ascomycota</taxon>
        <taxon>Pezizomycotina</taxon>
        <taxon>Leotiomycetes</taxon>
        <taxon>Helotiales</taxon>
        <taxon>Mollisiaceae</taxon>
        <taxon>Phialocephala</taxon>
        <taxon>Phialocephala fortinii species complex</taxon>
    </lineage>
</organism>
<evidence type="ECO:0000256" key="2">
    <source>
        <dbReference type="ARBA" id="ARBA00023002"/>
    </source>
</evidence>
<evidence type="ECO:0000256" key="4">
    <source>
        <dbReference type="SAM" id="MobiDB-lite"/>
    </source>
</evidence>
<evidence type="ECO:0000259" key="5">
    <source>
        <dbReference type="PROSITE" id="PS51349"/>
    </source>
</evidence>
<dbReference type="PROSITE" id="PS51349">
    <property type="entry name" value="FMN_HYDROXY_ACID_DH_2"/>
    <property type="match status" value="1"/>
</dbReference>
<dbReference type="CDD" id="cd02809">
    <property type="entry name" value="alpha_hydroxyacid_oxid_FMN"/>
    <property type="match status" value="1"/>
</dbReference>
<dbReference type="GO" id="GO:0016491">
    <property type="term" value="F:oxidoreductase activity"/>
    <property type="evidence" value="ECO:0007669"/>
    <property type="project" value="UniProtKB-KW"/>
</dbReference>
<keyword evidence="2" id="KW-0560">Oxidoreductase</keyword>
<dbReference type="EMBL" id="FJOG01000038">
    <property type="protein sequence ID" value="CZR66558.1"/>
    <property type="molecule type" value="Genomic_DNA"/>
</dbReference>
<evidence type="ECO:0000256" key="3">
    <source>
        <dbReference type="ARBA" id="ARBA00024042"/>
    </source>
</evidence>
<dbReference type="Gene3D" id="3.20.20.70">
    <property type="entry name" value="Aldolase class I"/>
    <property type="match status" value="2"/>
</dbReference>
<feature type="domain" description="FMN hydroxy acid dehydrogenase" evidence="5">
    <location>
        <begin position="1"/>
        <end position="268"/>
    </location>
</feature>
<evidence type="ECO:0000313" key="7">
    <source>
        <dbReference type="Proteomes" id="UP000184330"/>
    </source>
</evidence>
<reference evidence="6 7" key="1">
    <citation type="submission" date="2016-03" db="EMBL/GenBank/DDBJ databases">
        <authorList>
            <person name="Ploux O."/>
        </authorList>
    </citation>
    <scope>NUCLEOTIDE SEQUENCE [LARGE SCALE GENOMIC DNA]</scope>
    <source>
        <strain evidence="6 7">UAMH 11012</strain>
    </source>
</reference>
<dbReference type="Proteomes" id="UP000184330">
    <property type="component" value="Unassembled WGS sequence"/>
</dbReference>
<dbReference type="Pfam" id="PF01070">
    <property type="entry name" value="FMN_dh"/>
    <property type="match status" value="2"/>
</dbReference>
<dbReference type="InterPro" id="IPR013785">
    <property type="entry name" value="Aldolase_TIM"/>
</dbReference>
<accession>A0A1L7XNF8</accession>
<dbReference type="PANTHER" id="PTHR10578:SF149">
    <property type="entry name" value="2-HYDROXYACID OXIDASE 2"/>
    <property type="match status" value="1"/>
</dbReference>
<evidence type="ECO:0000256" key="1">
    <source>
        <dbReference type="ARBA" id="ARBA00001917"/>
    </source>
</evidence>
<dbReference type="SUPFAM" id="SSF51395">
    <property type="entry name" value="FMN-linked oxidoreductases"/>
    <property type="match status" value="1"/>
</dbReference>
<feature type="region of interest" description="Disordered" evidence="4">
    <location>
        <begin position="80"/>
        <end position="100"/>
    </location>
</feature>
<gene>
    <name evidence="6" type="ORF">PAC_16459</name>
</gene>
<evidence type="ECO:0000313" key="6">
    <source>
        <dbReference type="EMBL" id="CZR66558.1"/>
    </source>
</evidence>
<dbReference type="InterPro" id="IPR012133">
    <property type="entry name" value="Alpha-hydoxy_acid_DH_FMN"/>
</dbReference>